<dbReference type="GO" id="GO:0003723">
    <property type="term" value="F:RNA binding"/>
    <property type="evidence" value="ECO:0007669"/>
    <property type="project" value="UniProtKB-KW"/>
</dbReference>
<sequence>MENVSHQTSLQMHRSFDSSSDTNNQKRQFQRRDNRSNDRGDRPRNDRNRNDKDRRGNNNKQDRPKKEAILDLQKYYGQQVQVKFIGGRYVVGVLKGFDQLMNLVLEDVVETLRDPEDESMLTEQTRELGTVIVRGPQMLTLSPLHGTESISNPFAAPQE</sequence>
<dbReference type="AlphaFoldDB" id="A0AAX4HBC5"/>
<dbReference type="Proteomes" id="UP001338582">
    <property type="component" value="Chromosome 3"/>
</dbReference>
<comment type="subcellular location">
    <subcellularLocation>
        <location evidence="1">Nucleus</location>
    </subcellularLocation>
</comment>
<evidence type="ECO:0000256" key="6">
    <source>
        <dbReference type="ARBA" id="ARBA00023187"/>
    </source>
</evidence>
<proteinExistence type="inferred from homology"/>
<dbReference type="InterPro" id="IPR017132">
    <property type="entry name" value="Lsm7"/>
</dbReference>
<feature type="region of interest" description="Disordered" evidence="9">
    <location>
        <begin position="1"/>
        <end position="68"/>
    </location>
</feature>
<feature type="compositionally biased region" description="Basic and acidic residues" evidence="9">
    <location>
        <begin position="30"/>
        <end position="68"/>
    </location>
</feature>
<feature type="compositionally biased region" description="Polar residues" evidence="9">
    <location>
        <begin position="1"/>
        <end position="27"/>
    </location>
</feature>
<evidence type="ECO:0000313" key="11">
    <source>
        <dbReference type="EMBL" id="WPK25672.1"/>
    </source>
</evidence>
<dbReference type="GO" id="GO:0000956">
    <property type="term" value="P:nuclear-transcribed mRNA catabolic process"/>
    <property type="evidence" value="ECO:0007669"/>
    <property type="project" value="InterPro"/>
</dbReference>
<evidence type="ECO:0000256" key="9">
    <source>
        <dbReference type="SAM" id="MobiDB-lite"/>
    </source>
</evidence>
<keyword evidence="6" id="KW-0508">mRNA splicing</keyword>
<dbReference type="PANTHER" id="PTHR10553:SF5">
    <property type="entry name" value="U6 SNRNA-ASSOCIATED SM-LIKE PROTEIN LSM7"/>
    <property type="match status" value="1"/>
</dbReference>
<organism evidence="11 12">
    <name type="scientific">Australozyma saopauloensis</name>
    <dbReference type="NCBI Taxonomy" id="291208"/>
    <lineage>
        <taxon>Eukaryota</taxon>
        <taxon>Fungi</taxon>
        <taxon>Dikarya</taxon>
        <taxon>Ascomycota</taxon>
        <taxon>Saccharomycotina</taxon>
        <taxon>Pichiomycetes</taxon>
        <taxon>Metschnikowiaceae</taxon>
        <taxon>Australozyma</taxon>
    </lineage>
</organism>
<dbReference type="GO" id="GO:0071004">
    <property type="term" value="C:U2-type prespliceosome"/>
    <property type="evidence" value="ECO:0007669"/>
    <property type="project" value="TreeGrafter"/>
</dbReference>
<evidence type="ECO:0000256" key="2">
    <source>
        <dbReference type="ARBA" id="ARBA00006850"/>
    </source>
</evidence>
<protein>
    <recommendedName>
        <fullName evidence="10">Sm domain-containing protein</fullName>
    </recommendedName>
</protein>
<evidence type="ECO:0000256" key="3">
    <source>
        <dbReference type="ARBA" id="ARBA00022664"/>
    </source>
</evidence>
<keyword evidence="12" id="KW-1185">Reference proteome</keyword>
<evidence type="ECO:0000256" key="7">
    <source>
        <dbReference type="ARBA" id="ARBA00023242"/>
    </source>
</evidence>
<dbReference type="EMBL" id="CP138896">
    <property type="protein sequence ID" value="WPK25672.1"/>
    <property type="molecule type" value="Genomic_DNA"/>
</dbReference>
<accession>A0AAX4HBC5</accession>
<comment type="similarity">
    <text evidence="2">Belongs to the snRNP Sm proteins family.</text>
</comment>
<dbReference type="CDD" id="cd01729">
    <property type="entry name" value="LSm7"/>
    <property type="match status" value="1"/>
</dbReference>
<dbReference type="PANTHER" id="PTHR10553">
    <property type="entry name" value="SMALL NUCLEAR RIBONUCLEOPROTEIN"/>
    <property type="match status" value="1"/>
</dbReference>
<evidence type="ECO:0000256" key="5">
    <source>
        <dbReference type="ARBA" id="ARBA00022884"/>
    </source>
</evidence>
<dbReference type="InterPro" id="IPR001163">
    <property type="entry name" value="Sm_dom_euk/arc"/>
</dbReference>
<keyword evidence="3" id="KW-0507">mRNA processing</keyword>
<keyword evidence="7" id="KW-0539">Nucleus</keyword>
<dbReference type="GO" id="GO:0097526">
    <property type="term" value="C:spliceosomal tri-snRNP complex"/>
    <property type="evidence" value="ECO:0007669"/>
    <property type="project" value="TreeGrafter"/>
</dbReference>
<dbReference type="Gene3D" id="2.30.30.100">
    <property type="match status" value="1"/>
</dbReference>
<dbReference type="InterPro" id="IPR047575">
    <property type="entry name" value="Sm"/>
</dbReference>
<dbReference type="SUPFAM" id="SSF50182">
    <property type="entry name" value="Sm-like ribonucleoproteins"/>
    <property type="match status" value="1"/>
</dbReference>
<evidence type="ECO:0000256" key="8">
    <source>
        <dbReference type="ARBA" id="ARBA00023274"/>
    </source>
</evidence>
<reference evidence="11 12" key="1">
    <citation type="submission" date="2023-10" db="EMBL/GenBank/DDBJ databases">
        <title>Draft Genome Sequence of Candida saopaulonensis from a very Premature Infant with Sepsis.</title>
        <authorList>
            <person name="Ning Y."/>
            <person name="Dai R."/>
            <person name="Xiao M."/>
            <person name="Xu Y."/>
            <person name="Yan Q."/>
            <person name="Zhang L."/>
        </authorList>
    </citation>
    <scope>NUCLEOTIDE SEQUENCE [LARGE SCALE GENOMIC DNA]</scope>
    <source>
        <strain evidence="11 12">19XY460</strain>
    </source>
</reference>
<dbReference type="PROSITE" id="PS52002">
    <property type="entry name" value="SM"/>
    <property type="match status" value="1"/>
</dbReference>
<dbReference type="InterPro" id="IPR044641">
    <property type="entry name" value="Lsm7/SmG-like"/>
</dbReference>
<evidence type="ECO:0000313" key="12">
    <source>
        <dbReference type="Proteomes" id="UP001338582"/>
    </source>
</evidence>
<dbReference type="GO" id="GO:0000398">
    <property type="term" value="P:mRNA splicing, via spliceosome"/>
    <property type="evidence" value="ECO:0007669"/>
    <property type="project" value="InterPro"/>
</dbReference>
<dbReference type="KEGG" id="asau:88174061"/>
<dbReference type="GO" id="GO:0071013">
    <property type="term" value="C:catalytic step 2 spliceosome"/>
    <property type="evidence" value="ECO:0007669"/>
    <property type="project" value="TreeGrafter"/>
</dbReference>
<dbReference type="GeneID" id="88174061"/>
<feature type="domain" description="Sm" evidence="10">
    <location>
        <begin position="67"/>
        <end position="147"/>
    </location>
</feature>
<evidence type="ECO:0000256" key="1">
    <source>
        <dbReference type="ARBA" id="ARBA00004123"/>
    </source>
</evidence>
<dbReference type="Pfam" id="PF01423">
    <property type="entry name" value="LSM"/>
    <property type="match status" value="1"/>
</dbReference>
<dbReference type="GO" id="GO:0005688">
    <property type="term" value="C:U6 snRNP"/>
    <property type="evidence" value="ECO:0007669"/>
    <property type="project" value="TreeGrafter"/>
</dbReference>
<keyword evidence="4" id="KW-0747">Spliceosome</keyword>
<name>A0AAX4HBC5_9ASCO</name>
<evidence type="ECO:0000259" key="10">
    <source>
        <dbReference type="PROSITE" id="PS52002"/>
    </source>
</evidence>
<evidence type="ECO:0000256" key="4">
    <source>
        <dbReference type="ARBA" id="ARBA00022728"/>
    </source>
</evidence>
<keyword evidence="8" id="KW-0687">Ribonucleoprotein</keyword>
<dbReference type="InterPro" id="IPR010920">
    <property type="entry name" value="LSM_dom_sf"/>
</dbReference>
<dbReference type="SMART" id="SM00651">
    <property type="entry name" value="Sm"/>
    <property type="match status" value="1"/>
</dbReference>
<dbReference type="RefSeq" id="XP_062878054.1">
    <property type="nucleotide sequence ID" value="XM_063021984.1"/>
</dbReference>
<dbReference type="GO" id="GO:1990726">
    <property type="term" value="C:Lsm1-7-Pat1 complex"/>
    <property type="evidence" value="ECO:0007669"/>
    <property type="project" value="TreeGrafter"/>
</dbReference>
<keyword evidence="5" id="KW-0694">RNA-binding</keyword>
<gene>
    <name evidence="11" type="ORF">PUMCH_002997</name>
</gene>